<accession>A0A8I2YNN9</accession>
<sequence>MQQPDCTIIIPVPTDSDSCITFRLHTRCLSAKSVFLRGLLSGVSPTDLIRDLAASRLRPSVPLRVPKNRLPRLLPSPPSHPVVFLPVPDPLSIQILFHWMYFGNTDRIENALDHGLIQWEGLARNVEYLCLPTDIKVFLGRWYRTWVLLPRPPDEDDQSDLDSEGEDNADYPHSGPSTDDELQSDDDCDRGRTRDVKPLVQLCGQLRLCTT</sequence>
<dbReference type="Proteomes" id="UP000683000">
    <property type="component" value="Unassembled WGS sequence"/>
</dbReference>
<proteinExistence type="predicted"/>
<feature type="compositionally biased region" description="Acidic residues" evidence="1">
    <location>
        <begin position="154"/>
        <end position="169"/>
    </location>
</feature>
<evidence type="ECO:0000313" key="3">
    <source>
        <dbReference type="Proteomes" id="UP000683000"/>
    </source>
</evidence>
<evidence type="ECO:0000256" key="1">
    <source>
        <dbReference type="SAM" id="MobiDB-lite"/>
    </source>
</evidence>
<gene>
    <name evidence="2" type="ORF">JVT61DRAFT_2277</name>
</gene>
<evidence type="ECO:0008006" key="4">
    <source>
        <dbReference type="Google" id="ProtNLM"/>
    </source>
</evidence>
<organism evidence="2 3">
    <name type="scientific">Boletus reticuloceps</name>
    <dbReference type="NCBI Taxonomy" id="495285"/>
    <lineage>
        <taxon>Eukaryota</taxon>
        <taxon>Fungi</taxon>
        <taxon>Dikarya</taxon>
        <taxon>Basidiomycota</taxon>
        <taxon>Agaricomycotina</taxon>
        <taxon>Agaricomycetes</taxon>
        <taxon>Agaricomycetidae</taxon>
        <taxon>Boletales</taxon>
        <taxon>Boletineae</taxon>
        <taxon>Boletaceae</taxon>
        <taxon>Boletoideae</taxon>
        <taxon>Boletus</taxon>
    </lineage>
</organism>
<keyword evidence="3" id="KW-1185">Reference proteome</keyword>
<feature type="compositionally biased region" description="Acidic residues" evidence="1">
    <location>
        <begin position="178"/>
        <end position="188"/>
    </location>
</feature>
<name>A0A8I2YNN9_9AGAM</name>
<dbReference type="AlphaFoldDB" id="A0A8I2YNN9"/>
<dbReference type="OrthoDB" id="3366352at2759"/>
<comment type="caution">
    <text evidence="2">The sequence shown here is derived from an EMBL/GenBank/DDBJ whole genome shotgun (WGS) entry which is preliminary data.</text>
</comment>
<protein>
    <recommendedName>
        <fullName evidence="4">BTB domain-containing protein</fullName>
    </recommendedName>
</protein>
<feature type="region of interest" description="Disordered" evidence="1">
    <location>
        <begin position="153"/>
        <end position="192"/>
    </location>
</feature>
<evidence type="ECO:0000313" key="2">
    <source>
        <dbReference type="EMBL" id="KAG6376299.1"/>
    </source>
</evidence>
<dbReference type="EMBL" id="JAGFBS010000012">
    <property type="protein sequence ID" value="KAG6376299.1"/>
    <property type="molecule type" value="Genomic_DNA"/>
</dbReference>
<reference evidence="2" key="1">
    <citation type="submission" date="2021-03" db="EMBL/GenBank/DDBJ databases">
        <title>Evolutionary innovations through gain and loss of genes in the ectomycorrhizal Boletales.</title>
        <authorList>
            <person name="Wu G."/>
            <person name="Miyauchi S."/>
            <person name="Morin E."/>
            <person name="Yang Z.-L."/>
            <person name="Xu J."/>
            <person name="Martin F.M."/>
        </authorList>
    </citation>
    <scope>NUCLEOTIDE SEQUENCE</scope>
    <source>
        <strain evidence="2">BR01</strain>
    </source>
</reference>